<evidence type="ECO:0000256" key="2">
    <source>
        <dbReference type="ARBA" id="ARBA00004370"/>
    </source>
</evidence>
<comment type="subcellular location">
    <subcellularLocation>
        <location evidence="2">Membrane</location>
    </subcellularLocation>
</comment>
<evidence type="ECO:0000256" key="4">
    <source>
        <dbReference type="ARBA" id="ARBA00022553"/>
    </source>
</evidence>
<dbReference type="SMART" id="SM00448">
    <property type="entry name" value="REC"/>
    <property type="match status" value="1"/>
</dbReference>
<feature type="domain" description="Response regulatory" evidence="11">
    <location>
        <begin position="653"/>
        <end position="770"/>
    </location>
</feature>
<dbReference type="Gene3D" id="1.10.287.130">
    <property type="match status" value="1"/>
</dbReference>
<dbReference type="Gene3D" id="3.30.450.20">
    <property type="entry name" value="PAS domain"/>
    <property type="match status" value="1"/>
</dbReference>
<dbReference type="Pfam" id="PF00072">
    <property type="entry name" value="Response_reg"/>
    <property type="match status" value="1"/>
</dbReference>
<feature type="transmembrane region" description="Helical" evidence="9">
    <location>
        <begin position="188"/>
        <end position="210"/>
    </location>
</feature>
<evidence type="ECO:0000256" key="8">
    <source>
        <dbReference type="SAM" id="Coils"/>
    </source>
</evidence>
<keyword evidence="4 7" id="KW-0597">Phosphoprotein</keyword>
<dbReference type="Pfam" id="PF00672">
    <property type="entry name" value="HAMP"/>
    <property type="match status" value="1"/>
</dbReference>
<keyword evidence="5" id="KW-0808">Transferase</keyword>
<feature type="domain" description="HAMP" evidence="14">
    <location>
        <begin position="212"/>
        <end position="263"/>
    </location>
</feature>
<dbReference type="GO" id="GO:0000155">
    <property type="term" value="F:phosphorelay sensor kinase activity"/>
    <property type="evidence" value="ECO:0007669"/>
    <property type="project" value="InterPro"/>
</dbReference>
<dbReference type="InterPro" id="IPR001610">
    <property type="entry name" value="PAC"/>
</dbReference>
<accession>A0A917UYH1</accession>
<sequence>MKRRIQGRWADLPLRGKALVVISLPLVILLLSLVLIYTTERQSARAEADVRRVLQVQGDIQAVQTSLAEGAASVRGYLLTRRRDFLPSYLAAIPRIEAALNRLDANIRDAEVRAHLDRIRPLIAGKLAGLEILSQGDMREDAAELTDVLVENKQMLDSLRLAIGEMRVREDALLAERTAQAAATRQHLLFATVLAACCGLIGAIVAVLLLSRGIVSRVQQVQHSARQLASGKPLDPRHQGRDEIGRLGTSLEEASQLLAQRERALRDNEERLRLIIEGVRDYGIFALDPEGRVTSWNAGAERIKGYREAEIVGRNFALFYPPEECPEHPRRALQLAARMGRYEEEGWRQRRDGSRFWANVVITAQYDATGTLRGFSKITRDITERRAADIELRAAREEAENASQAKSEFLSRMSHELRTPLNAILGFAQLLDLESPRPQVTHILRAGEHLLTLINEVLDIARIEAGRLPLSLEAIELRGVLQEAMTLISPLANEADVTLEPLPVIAAGTGVCADRQRLIQVLLNLLSNAVKYNRSHGRVCMEVEQAGPDMAITVSDTGQGISAENIEQLFKPFERLGADPHIEGTGLGLALSRNLLQAMEGRLEVISTLGEGSRFVFMLPFTPVEPAALDARPWSLPSPNLDRLSPTPGPIHKVLCIEDNLASLALIETLMQRRASITLLSSMQGQLGLDLARKHLPQAILLDVHLPDIAGVQVLERLKEDPATRTIPVLMITADASASGERALRDAGATAVLTKPIHIPTFLALLDQHLPEPA</sequence>
<gene>
    <name evidence="15" type="ORF">GCM10009304_23100</name>
</gene>
<feature type="domain" description="PAS" evidence="12">
    <location>
        <begin position="268"/>
        <end position="340"/>
    </location>
</feature>
<dbReference type="GO" id="GO:0005886">
    <property type="term" value="C:plasma membrane"/>
    <property type="evidence" value="ECO:0007669"/>
    <property type="project" value="TreeGrafter"/>
</dbReference>
<keyword evidence="9" id="KW-0472">Membrane</keyword>
<dbReference type="PROSITE" id="PS50109">
    <property type="entry name" value="HIS_KIN"/>
    <property type="match status" value="1"/>
</dbReference>
<dbReference type="PANTHER" id="PTHR43047">
    <property type="entry name" value="TWO-COMPONENT HISTIDINE PROTEIN KINASE"/>
    <property type="match status" value="1"/>
</dbReference>
<dbReference type="InterPro" id="IPR036890">
    <property type="entry name" value="HATPase_C_sf"/>
</dbReference>
<dbReference type="InterPro" id="IPR007891">
    <property type="entry name" value="CHASE3"/>
</dbReference>
<dbReference type="Pfam" id="PF05227">
    <property type="entry name" value="CHASE3"/>
    <property type="match status" value="1"/>
</dbReference>
<evidence type="ECO:0000256" key="9">
    <source>
        <dbReference type="SAM" id="Phobius"/>
    </source>
</evidence>
<dbReference type="InterPro" id="IPR000700">
    <property type="entry name" value="PAS-assoc_C"/>
</dbReference>
<keyword evidence="8" id="KW-0175">Coiled coil</keyword>
<feature type="modified residue" description="4-aspartylphosphate" evidence="7">
    <location>
        <position position="703"/>
    </location>
</feature>
<dbReference type="PROSITE" id="PS50110">
    <property type="entry name" value="RESPONSE_REGULATORY"/>
    <property type="match status" value="1"/>
</dbReference>
<evidence type="ECO:0000259" key="14">
    <source>
        <dbReference type="PROSITE" id="PS50885"/>
    </source>
</evidence>
<dbReference type="Gene3D" id="3.30.565.10">
    <property type="entry name" value="Histidine kinase-like ATPase, C-terminal domain"/>
    <property type="match status" value="1"/>
</dbReference>
<feature type="coiled-coil region" evidence="8">
    <location>
        <begin position="380"/>
        <end position="412"/>
    </location>
</feature>
<keyword evidence="16" id="KW-1185">Reference proteome</keyword>
<dbReference type="SMART" id="SM00091">
    <property type="entry name" value="PAS"/>
    <property type="match status" value="1"/>
</dbReference>
<dbReference type="PROSITE" id="PS50113">
    <property type="entry name" value="PAC"/>
    <property type="match status" value="1"/>
</dbReference>
<dbReference type="InterPro" id="IPR005467">
    <property type="entry name" value="His_kinase_dom"/>
</dbReference>
<organism evidence="15 16">
    <name type="scientific">Pseudomonas matsuisoli</name>
    <dbReference type="NCBI Taxonomy" id="1515666"/>
    <lineage>
        <taxon>Bacteria</taxon>
        <taxon>Pseudomonadati</taxon>
        <taxon>Pseudomonadota</taxon>
        <taxon>Gammaproteobacteria</taxon>
        <taxon>Pseudomonadales</taxon>
        <taxon>Pseudomonadaceae</taxon>
        <taxon>Pseudomonas</taxon>
    </lineage>
</organism>
<dbReference type="Pfam" id="PF13426">
    <property type="entry name" value="PAS_9"/>
    <property type="match status" value="1"/>
</dbReference>
<dbReference type="InterPro" id="IPR003660">
    <property type="entry name" value="HAMP_dom"/>
</dbReference>
<evidence type="ECO:0000259" key="11">
    <source>
        <dbReference type="PROSITE" id="PS50110"/>
    </source>
</evidence>
<dbReference type="SMART" id="SM00388">
    <property type="entry name" value="HisKA"/>
    <property type="match status" value="1"/>
</dbReference>
<reference evidence="15" key="2">
    <citation type="submission" date="2020-09" db="EMBL/GenBank/DDBJ databases">
        <authorList>
            <person name="Sun Q."/>
            <person name="Ohkuma M."/>
        </authorList>
    </citation>
    <scope>NUCLEOTIDE SEQUENCE</scope>
    <source>
        <strain evidence="15">JCM 30078</strain>
    </source>
</reference>
<dbReference type="AlphaFoldDB" id="A0A917UYH1"/>
<keyword evidence="6 15" id="KW-0418">Kinase</keyword>
<dbReference type="InterPro" id="IPR001789">
    <property type="entry name" value="Sig_transdc_resp-reg_receiver"/>
</dbReference>
<comment type="caution">
    <text evidence="15">The sequence shown here is derived from an EMBL/GenBank/DDBJ whole genome shotgun (WGS) entry which is preliminary data.</text>
</comment>
<dbReference type="Pfam" id="PF00512">
    <property type="entry name" value="HisKA"/>
    <property type="match status" value="1"/>
</dbReference>
<evidence type="ECO:0000256" key="7">
    <source>
        <dbReference type="PROSITE-ProRule" id="PRU00169"/>
    </source>
</evidence>
<dbReference type="InterPro" id="IPR035965">
    <property type="entry name" value="PAS-like_dom_sf"/>
</dbReference>
<evidence type="ECO:0000259" key="12">
    <source>
        <dbReference type="PROSITE" id="PS50112"/>
    </source>
</evidence>
<dbReference type="PANTHER" id="PTHR43047:SF72">
    <property type="entry name" value="OSMOSENSING HISTIDINE PROTEIN KINASE SLN1"/>
    <property type="match status" value="1"/>
</dbReference>
<dbReference type="InterPro" id="IPR000014">
    <property type="entry name" value="PAS"/>
</dbReference>
<feature type="domain" description="PAC" evidence="13">
    <location>
        <begin position="342"/>
        <end position="394"/>
    </location>
</feature>
<reference evidence="15" key="1">
    <citation type="journal article" date="2014" name="Int. J. Syst. Evol. Microbiol.">
        <title>Complete genome sequence of Corynebacterium casei LMG S-19264T (=DSM 44701T), isolated from a smear-ripened cheese.</title>
        <authorList>
            <consortium name="US DOE Joint Genome Institute (JGI-PGF)"/>
            <person name="Walter F."/>
            <person name="Albersmeier A."/>
            <person name="Kalinowski J."/>
            <person name="Ruckert C."/>
        </authorList>
    </citation>
    <scope>NUCLEOTIDE SEQUENCE</scope>
    <source>
        <strain evidence="15">JCM 30078</strain>
    </source>
</reference>
<dbReference type="InterPro" id="IPR011006">
    <property type="entry name" value="CheY-like_superfamily"/>
</dbReference>
<evidence type="ECO:0000256" key="5">
    <source>
        <dbReference type="ARBA" id="ARBA00022679"/>
    </source>
</evidence>
<evidence type="ECO:0000313" key="16">
    <source>
        <dbReference type="Proteomes" id="UP000635983"/>
    </source>
</evidence>
<feature type="domain" description="Histidine kinase" evidence="10">
    <location>
        <begin position="412"/>
        <end position="623"/>
    </location>
</feature>
<name>A0A917UYH1_9PSED</name>
<keyword evidence="9" id="KW-1133">Transmembrane helix</keyword>
<dbReference type="PRINTS" id="PR00344">
    <property type="entry name" value="BCTRLSENSOR"/>
</dbReference>
<keyword evidence="9" id="KW-0812">Transmembrane</keyword>
<dbReference type="SUPFAM" id="SSF52172">
    <property type="entry name" value="CheY-like"/>
    <property type="match status" value="1"/>
</dbReference>
<dbReference type="InterPro" id="IPR003594">
    <property type="entry name" value="HATPase_dom"/>
</dbReference>
<dbReference type="SMART" id="SM00086">
    <property type="entry name" value="PAC"/>
    <property type="match status" value="1"/>
</dbReference>
<protein>
    <recommendedName>
        <fullName evidence="3">histidine kinase</fullName>
        <ecNumber evidence="3">2.7.13.3</ecNumber>
    </recommendedName>
</protein>
<dbReference type="SUPFAM" id="SSF55874">
    <property type="entry name" value="ATPase domain of HSP90 chaperone/DNA topoisomerase II/histidine kinase"/>
    <property type="match status" value="1"/>
</dbReference>
<dbReference type="SUPFAM" id="SSF47384">
    <property type="entry name" value="Homodimeric domain of signal transducing histidine kinase"/>
    <property type="match status" value="1"/>
</dbReference>
<dbReference type="Pfam" id="PF02518">
    <property type="entry name" value="HATPase_c"/>
    <property type="match status" value="1"/>
</dbReference>
<dbReference type="EMBL" id="BMPO01000004">
    <property type="protein sequence ID" value="GGJ96620.1"/>
    <property type="molecule type" value="Genomic_DNA"/>
</dbReference>
<dbReference type="GO" id="GO:0009927">
    <property type="term" value="F:histidine phosphotransfer kinase activity"/>
    <property type="evidence" value="ECO:0007669"/>
    <property type="project" value="TreeGrafter"/>
</dbReference>
<dbReference type="SUPFAM" id="SSF55785">
    <property type="entry name" value="PYP-like sensor domain (PAS domain)"/>
    <property type="match status" value="1"/>
</dbReference>
<evidence type="ECO:0000259" key="13">
    <source>
        <dbReference type="PROSITE" id="PS50113"/>
    </source>
</evidence>
<dbReference type="InterPro" id="IPR036097">
    <property type="entry name" value="HisK_dim/P_sf"/>
</dbReference>
<evidence type="ECO:0000256" key="1">
    <source>
        <dbReference type="ARBA" id="ARBA00000085"/>
    </source>
</evidence>
<dbReference type="Proteomes" id="UP000635983">
    <property type="component" value="Unassembled WGS sequence"/>
</dbReference>
<dbReference type="EC" id="2.7.13.3" evidence="3"/>
<comment type="catalytic activity">
    <reaction evidence="1">
        <text>ATP + protein L-histidine = ADP + protein N-phospho-L-histidine.</text>
        <dbReference type="EC" id="2.7.13.3"/>
    </reaction>
</comment>
<dbReference type="CDD" id="cd00082">
    <property type="entry name" value="HisKA"/>
    <property type="match status" value="1"/>
</dbReference>
<evidence type="ECO:0000256" key="6">
    <source>
        <dbReference type="ARBA" id="ARBA00022777"/>
    </source>
</evidence>
<dbReference type="InterPro" id="IPR004358">
    <property type="entry name" value="Sig_transdc_His_kin-like_C"/>
</dbReference>
<evidence type="ECO:0000313" key="15">
    <source>
        <dbReference type="EMBL" id="GGJ96620.1"/>
    </source>
</evidence>
<dbReference type="PROSITE" id="PS50112">
    <property type="entry name" value="PAS"/>
    <property type="match status" value="1"/>
</dbReference>
<feature type="transmembrane region" description="Helical" evidence="9">
    <location>
        <begin position="18"/>
        <end position="37"/>
    </location>
</feature>
<dbReference type="NCBIfam" id="TIGR00229">
    <property type="entry name" value="sensory_box"/>
    <property type="match status" value="1"/>
</dbReference>
<dbReference type="PROSITE" id="PS50885">
    <property type="entry name" value="HAMP"/>
    <property type="match status" value="1"/>
</dbReference>
<proteinExistence type="predicted"/>
<dbReference type="Gene3D" id="6.10.340.10">
    <property type="match status" value="1"/>
</dbReference>
<dbReference type="Gene3D" id="3.40.50.2300">
    <property type="match status" value="1"/>
</dbReference>
<dbReference type="CDD" id="cd00130">
    <property type="entry name" value="PAS"/>
    <property type="match status" value="1"/>
</dbReference>
<evidence type="ECO:0000256" key="3">
    <source>
        <dbReference type="ARBA" id="ARBA00012438"/>
    </source>
</evidence>
<evidence type="ECO:0000259" key="10">
    <source>
        <dbReference type="PROSITE" id="PS50109"/>
    </source>
</evidence>
<dbReference type="RefSeq" id="WP_188983367.1">
    <property type="nucleotide sequence ID" value="NZ_BMPO01000004.1"/>
</dbReference>
<dbReference type="SMART" id="SM00387">
    <property type="entry name" value="HATPase_c"/>
    <property type="match status" value="1"/>
</dbReference>
<dbReference type="InterPro" id="IPR003661">
    <property type="entry name" value="HisK_dim/P_dom"/>
</dbReference>